<keyword evidence="2" id="KW-0963">Cytoplasm</keyword>
<dbReference type="Proteomes" id="UP000306236">
    <property type="component" value="Unassembled WGS sequence"/>
</dbReference>
<dbReference type="Gene3D" id="3.40.109.10">
    <property type="entry name" value="NADH Oxidase"/>
    <property type="match status" value="1"/>
</dbReference>
<dbReference type="GO" id="GO:0016491">
    <property type="term" value="F:oxidoreductase activity"/>
    <property type="evidence" value="ECO:0007669"/>
    <property type="project" value="UniProtKB-KW"/>
</dbReference>
<feature type="domain" description="Nitroreductase" evidence="4">
    <location>
        <begin position="10"/>
        <end position="174"/>
    </location>
</feature>
<evidence type="ECO:0000256" key="2">
    <source>
        <dbReference type="ARBA" id="ARBA00022490"/>
    </source>
</evidence>
<dbReference type="InterPro" id="IPR029479">
    <property type="entry name" value="Nitroreductase"/>
</dbReference>
<dbReference type="OrthoDB" id="9810617at2"/>
<dbReference type="SUPFAM" id="SSF55469">
    <property type="entry name" value="FMN-dependent nitroreductase-like"/>
    <property type="match status" value="1"/>
</dbReference>
<dbReference type="PANTHER" id="PTHR43035">
    <property type="entry name" value="FATTY ACID REPRESSION MUTANT PROTEIN 2-RELATED"/>
    <property type="match status" value="1"/>
</dbReference>
<gene>
    <name evidence="5" type="ORF">E8K88_10550</name>
</gene>
<keyword evidence="6" id="KW-1185">Reference proteome</keyword>
<dbReference type="Pfam" id="PF00881">
    <property type="entry name" value="Nitroreductase"/>
    <property type="match status" value="1"/>
</dbReference>
<dbReference type="PANTHER" id="PTHR43035:SF1">
    <property type="entry name" value="FATTY ACID REPRESSION MUTANT PROTEIN 2-RELATED"/>
    <property type="match status" value="1"/>
</dbReference>
<dbReference type="FunFam" id="3.40.109.10:FF:000001">
    <property type="entry name" value="Nitroreductase family"/>
    <property type="match status" value="1"/>
</dbReference>
<comment type="subcellular location">
    <subcellularLocation>
        <location evidence="1">Cytoplasm</location>
    </subcellularLocation>
</comment>
<dbReference type="EMBL" id="SSWX01000012">
    <property type="protein sequence ID" value="THJ33026.1"/>
    <property type="molecule type" value="Genomic_DNA"/>
</dbReference>
<accession>A0A4S5BT93</accession>
<evidence type="ECO:0000256" key="1">
    <source>
        <dbReference type="ARBA" id="ARBA00004496"/>
    </source>
</evidence>
<evidence type="ECO:0000256" key="3">
    <source>
        <dbReference type="ARBA" id="ARBA00023002"/>
    </source>
</evidence>
<dbReference type="InterPro" id="IPR033877">
    <property type="entry name" value="Frm2/Hbn1"/>
</dbReference>
<proteinExistence type="predicted"/>
<sequence length="197" mass="21714">MSNQVIQALTKRRTQYALGKNVSLSHAEIEAIIKEAMRQSPSSFNSQSSRAVILFGDASRQFWDLTREVLRGLVPAESFAPTDAKMTSFAAGVGTVLFFEDQDTVKALNEKYPYDFGMFSEHSAGMAQLAVWTALAEANIGASLQHYSPIVDEQVQATWNVPASWKLRAQMPFGSNEAGFGEKTFIDDATRFKTFGA</sequence>
<dbReference type="CDD" id="cd02140">
    <property type="entry name" value="Frm2-like"/>
    <property type="match status" value="1"/>
</dbReference>
<dbReference type="RefSeq" id="WP_136406628.1">
    <property type="nucleotide sequence ID" value="NZ_SSWX01000012.1"/>
</dbReference>
<dbReference type="InterPro" id="IPR000415">
    <property type="entry name" value="Nitroreductase-like"/>
</dbReference>
<evidence type="ECO:0000313" key="6">
    <source>
        <dbReference type="Proteomes" id="UP000306236"/>
    </source>
</evidence>
<dbReference type="GO" id="GO:0005737">
    <property type="term" value="C:cytoplasm"/>
    <property type="evidence" value="ECO:0007669"/>
    <property type="project" value="UniProtKB-SubCell"/>
</dbReference>
<keyword evidence="3" id="KW-0560">Oxidoreductase</keyword>
<name>A0A4S5BT93_9BURK</name>
<reference evidence="5 6" key="1">
    <citation type="submission" date="2019-04" db="EMBL/GenBank/DDBJ databases">
        <title>Lampropedia sp YIM MLB12 draf genome.</title>
        <authorList>
            <person name="Wang Y.-X."/>
        </authorList>
    </citation>
    <scope>NUCLEOTIDE SEQUENCE [LARGE SCALE GENOMIC DNA]</scope>
    <source>
        <strain evidence="5 6">YIM MLB12</strain>
    </source>
</reference>
<dbReference type="GO" id="GO:0034599">
    <property type="term" value="P:cellular response to oxidative stress"/>
    <property type="evidence" value="ECO:0007669"/>
    <property type="project" value="InterPro"/>
</dbReference>
<evidence type="ECO:0000313" key="5">
    <source>
        <dbReference type="EMBL" id="THJ33026.1"/>
    </source>
</evidence>
<protein>
    <submittedName>
        <fullName evidence="5">Nitroreductase family protein</fullName>
    </submittedName>
</protein>
<organism evidence="5 6">
    <name type="scientific">Lampropedia aestuarii</name>
    <dbReference type="NCBI Taxonomy" id="2562762"/>
    <lineage>
        <taxon>Bacteria</taxon>
        <taxon>Pseudomonadati</taxon>
        <taxon>Pseudomonadota</taxon>
        <taxon>Betaproteobacteria</taxon>
        <taxon>Burkholderiales</taxon>
        <taxon>Comamonadaceae</taxon>
        <taxon>Lampropedia</taxon>
    </lineage>
</organism>
<comment type="caution">
    <text evidence="5">The sequence shown here is derived from an EMBL/GenBank/DDBJ whole genome shotgun (WGS) entry which is preliminary data.</text>
</comment>
<dbReference type="AlphaFoldDB" id="A0A4S5BT93"/>
<evidence type="ECO:0000259" key="4">
    <source>
        <dbReference type="Pfam" id="PF00881"/>
    </source>
</evidence>